<feature type="region of interest" description="Disordered" evidence="4">
    <location>
        <begin position="386"/>
        <end position="436"/>
    </location>
</feature>
<protein>
    <recommendedName>
        <fullName evidence="7">Charged multivesicular body protein 7</fullName>
    </recommendedName>
</protein>
<dbReference type="GO" id="GO:0006900">
    <property type="term" value="P:vesicle budding from membrane"/>
    <property type="evidence" value="ECO:0007669"/>
    <property type="project" value="TreeGrafter"/>
</dbReference>
<dbReference type="PANTHER" id="PTHR22761">
    <property type="entry name" value="CHARGED MULTIVESICULAR BODY PROTEIN"/>
    <property type="match status" value="1"/>
</dbReference>
<evidence type="ECO:0000256" key="1">
    <source>
        <dbReference type="ARBA" id="ARBA00004177"/>
    </source>
</evidence>
<proteinExistence type="inferred from homology"/>
<evidence type="ECO:0000313" key="6">
    <source>
        <dbReference type="Proteomes" id="UP000826195"/>
    </source>
</evidence>
<dbReference type="Pfam" id="PF25880">
    <property type="entry name" value="WHD_CHMP7_1st"/>
    <property type="match status" value="1"/>
</dbReference>
<evidence type="ECO:0000313" key="5">
    <source>
        <dbReference type="EMBL" id="KAH0554802.1"/>
    </source>
</evidence>
<comment type="caution">
    <text evidence="5">The sequence shown here is derived from an EMBL/GenBank/DDBJ whole genome shotgun (WGS) entry which is preliminary data.</text>
</comment>
<dbReference type="EMBL" id="JAHXZJ010001119">
    <property type="protein sequence ID" value="KAH0554802.1"/>
    <property type="molecule type" value="Genomic_DNA"/>
</dbReference>
<dbReference type="GO" id="GO:0032511">
    <property type="term" value="P:late endosome to vacuole transport via multivesicular body sorting pathway"/>
    <property type="evidence" value="ECO:0007669"/>
    <property type="project" value="TreeGrafter"/>
</dbReference>
<dbReference type="GO" id="GO:0000815">
    <property type="term" value="C:ESCRT III complex"/>
    <property type="evidence" value="ECO:0007669"/>
    <property type="project" value="TreeGrafter"/>
</dbReference>
<comment type="subcellular location">
    <subcellularLocation>
        <location evidence="1">Endosome</location>
    </subcellularLocation>
</comment>
<dbReference type="InterPro" id="IPR005024">
    <property type="entry name" value="Snf7_fam"/>
</dbReference>
<dbReference type="AlphaFoldDB" id="A0AAV7INR3"/>
<evidence type="ECO:0000256" key="4">
    <source>
        <dbReference type="SAM" id="MobiDB-lite"/>
    </source>
</evidence>
<dbReference type="GO" id="GO:0009898">
    <property type="term" value="C:cytoplasmic side of plasma membrane"/>
    <property type="evidence" value="ECO:0007669"/>
    <property type="project" value="TreeGrafter"/>
</dbReference>
<dbReference type="Pfam" id="PF03357">
    <property type="entry name" value="Snf7"/>
    <property type="match status" value="1"/>
</dbReference>
<name>A0AAV7INR3_COTGL</name>
<dbReference type="Gene3D" id="6.10.140.1230">
    <property type="match status" value="1"/>
</dbReference>
<dbReference type="GO" id="GO:0005771">
    <property type="term" value="C:multivesicular body"/>
    <property type="evidence" value="ECO:0007669"/>
    <property type="project" value="TreeGrafter"/>
</dbReference>
<dbReference type="Proteomes" id="UP000826195">
    <property type="component" value="Unassembled WGS sequence"/>
</dbReference>
<gene>
    <name evidence="5" type="ORF">KQX54_012756</name>
</gene>
<sequence>MISSNSNDVTPLPTQNMPDSWFKDEQMNAMFAEFRNRSVNPQDWDSKYKFWQELISKWLSFNNKCCFTIIDLKATFKRKGCTPLCLNTVIEELYRNREIVTENEFLQDQKTWGSWLVDTVVKKPVVWSFSKLKNYFVTNVPVNSETRYVHLKTVKGLADTILSLSSDKKPIILTVQQITEKCRIAYNNNNLSEENVKLALIWIGRLKSSQLNNRNNNAWNSRLKISPDSISNLTESEEGLYKIQESEKVILKRIEELEIERNDVLDKVKSYINRGLKDVAKTFLRRKHELDKRIEKHAMTLQNLQTLITSISDAHSNTEVLDAYKKGSEILKNCEKAGLSEINARDTMDDVREIMEEFDEMQKSLTEPIKLDESDDELEKELDELLHSDSPDKSLPPVPSSEIPELENRLSDLRLPEFPSPPETKSFMSQEVKDFL</sequence>
<comment type="similarity">
    <text evidence="2">Belongs to the SNF7 family.</text>
</comment>
<evidence type="ECO:0008006" key="7">
    <source>
        <dbReference type="Google" id="ProtNLM"/>
    </source>
</evidence>
<keyword evidence="3" id="KW-0967">Endosome</keyword>
<evidence type="ECO:0000256" key="2">
    <source>
        <dbReference type="ARBA" id="ARBA00006190"/>
    </source>
</evidence>
<evidence type="ECO:0000256" key="3">
    <source>
        <dbReference type="ARBA" id="ARBA00022753"/>
    </source>
</evidence>
<reference evidence="5 6" key="1">
    <citation type="journal article" date="2021" name="J. Hered.">
        <title>A chromosome-level genome assembly of the parasitoid wasp, Cotesia glomerata (Hymenoptera: Braconidae).</title>
        <authorList>
            <person name="Pinto B.J."/>
            <person name="Weis J.J."/>
            <person name="Gamble T."/>
            <person name="Ode P.J."/>
            <person name="Paul R."/>
            <person name="Zaspel J.M."/>
        </authorList>
    </citation>
    <scope>NUCLEOTIDE SEQUENCE [LARGE SCALE GENOMIC DNA]</scope>
    <source>
        <strain evidence="5">CgM1</strain>
    </source>
</reference>
<accession>A0AAV7INR3</accession>
<dbReference type="PANTHER" id="PTHR22761:SF10">
    <property type="entry name" value="GH13992P"/>
    <property type="match status" value="1"/>
</dbReference>
<feature type="compositionally biased region" description="Basic and acidic residues" evidence="4">
    <location>
        <begin position="406"/>
        <end position="415"/>
    </location>
</feature>
<keyword evidence="6" id="KW-1185">Reference proteome</keyword>
<organism evidence="5 6">
    <name type="scientific">Cotesia glomerata</name>
    <name type="common">Lepidopteran parasitic wasp</name>
    <name type="synonym">Apanteles glomeratus</name>
    <dbReference type="NCBI Taxonomy" id="32391"/>
    <lineage>
        <taxon>Eukaryota</taxon>
        <taxon>Metazoa</taxon>
        <taxon>Ecdysozoa</taxon>
        <taxon>Arthropoda</taxon>
        <taxon>Hexapoda</taxon>
        <taxon>Insecta</taxon>
        <taxon>Pterygota</taxon>
        <taxon>Neoptera</taxon>
        <taxon>Endopterygota</taxon>
        <taxon>Hymenoptera</taxon>
        <taxon>Apocrita</taxon>
        <taxon>Ichneumonoidea</taxon>
        <taxon>Braconidae</taxon>
        <taxon>Microgastrinae</taxon>
        <taxon>Cotesia</taxon>
    </lineage>
</organism>